<dbReference type="Proteomes" id="UP000033664">
    <property type="component" value="Unassembled WGS sequence"/>
</dbReference>
<sequence length="433" mass="48058">MKELALRLRYLPLLVATTLLWGCGDSIDDLNQPTEAVPEEHSEHEHNDEHIAGRLLISAAEQAEVSVFNAEDLSLVELLPTTHVVSGMYATPSLRYAALIQRDRGLVEFIDGGVYSEDHGDHMHPYEQAPSLSSLQLSGAKPTHFDAAEQQAALFFDGDKQNTVNASVTLLDDHHIGEGEVIAHHEFATYMHGAAQIRGDYVLATYREASSDTVLPSQVELFHRHDDHLHHELRFAPTCPMLHGSAQNEEHIAFGCSDGVLLIEQQDTSFSAHKIANPEGLEGRIGTIKASHNSHDLLAITSAKRLFNLDPENHDMTEVLWRDEADVDALASTFSAHHGAYFILDNHGDLHVFEGDGGWHHSTHFNLFSEVSENYQLAVAADEEALYVLNQQENMLHKVDLESQAITATQELNFAASKLQWLGIAEDEHDHAH</sequence>
<dbReference type="AlphaFoldDB" id="A0A0F4PNF5"/>
<organism evidence="1 2">
    <name type="scientific">Pseudoalteromonas ruthenica</name>
    <dbReference type="NCBI Taxonomy" id="151081"/>
    <lineage>
        <taxon>Bacteria</taxon>
        <taxon>Pseudomonadati</taxon>
        <taxon>Pseudomonadota</taxon>
        <taxon>Gammaproteobacteria</taxon>
        <taxon>Alteromonadales</taxon>
        <taxon>Pseudoalteromonadaceae</taxon>
        <taxon>Pseudoalteromonas</taxon>
    </lineage>
</organism>
<proteinExistence type="predicted"/>
<gene>
    <name evidence="1" type="ORF">TW72_05660</name>
</gene>
<protein>
    <recommendedName>
        <fullName evidence="3">5-methyltetrahydrofolate--homocysteine methyltransferase</fullName>
    </recommendedName>
</protein>
<accession>A0A0F4PNF5</accession>
<dbReference type="PATRIC" id="fig|151081.8.peg.2062"/>
<evidence type="ECO:0000313" key="2">
    <source>
        <dbReference type="Proteomes" id="UP000033664"/>
    </source>
</evidence>
<dbReference type="SUPFAM" id="SSF50969">
    <property type="entry name" value="YVTN repeat-like/Quinoprotein amine dehydrogenase"/>
    <property type="match status" value="1"/>
</dbReference>
<evidence type="ECO:0008006" key="3">
    <source>
        <dbReference type="Google" id="ProtNLM"/>
    </source>
</evidence>
<dbReference type="EMBL" id="JXXZ01000005">
    <property type="protein sequence ID" value="KJZ01014.1"/>
    <property type="molecule type" value="Genomic_DNA"/>
</dbReference>
<reference evidence="1 2" key="1">
    <citation type="journal article" date="2015" name="BMC Genomics">
        <title>Genome mining reveals unlocked bioactive potential of marine Gram-negative bacteria.</title>
        <authorList>
            <person name="Machado H."/>
            <person name="Sonnenschein E.C."/>
            <person name="Melchiorsen J."/>
            <person name="Gram L."/>
        </authorList>
    </citation>
    <scope>NUCLEOTIDE SEQUENCE [LARGE SCALE GENOMIC DNA]</scope>
    <source>
        <strain evidence="1 2">S3137</strain>
    </source>
</reference>
<keyword evidence="2" id="KW-1185">Reference proteome</keyword>
<name>A0A0F4PNF5_9GAMM</name>
<evidence type="ECO:0000313" key="1">
    <source>
        <dbReference type="EMBL" id="KJZ01014.1"/>
    </source>
</evidence>
<comment type="caution">
    <text evidence="1">The sequence shown here is derived from an EMBL/GenBank/DDBJ whole genome shotgun (WGS) entry which is preliminary data.</text>
</comment>
<dbReference type="InterPro" id="IPR011044">
    <property type="entry name" value="Quino_amine_DH_bsu"/>
</dbReference>
<dbReference type="eggNOG" id="COG3391">
    <property type="taxonomic scope" value="Bacteria"/>
</dbReference>